<evidence type="ECO:0000256" key="1">
    <source>
        <dbReference type="ARBA" id="ARBA00023015"/>
    </source>
</evidence>
<feature type="domain" description="Zn(2)-C6 fungal-type" evidence="6">
    <location>
        <begin position="7"/>
        <end position="37"/>
    </location>
</feature>
<dbReference type="Pfam" id="PF00172">
    <property type="entry name" value="Zn_clus"/>
    <property type="match status" value="1"/>
</dbReference>
<evidence type="ECO:0000256" key="5">
    <source>
        <dbReference type="SAM" id="MobiDB-lite"/>
    </source>
</evidence>
<dbReference type="PANTHER" id="PTHR31069">
    <property type="entry name" value="OLEATE-ACTIVATED TRANSCRIPTION FACTOR 1-RELATED"/>
    <property type="match status" value="1"/>
</dbReference>
<reference evidence="8" key="1">
    <citation type="journal article" date="2017" name="Genome Biol.">
        <title>Comparative genomics reveals high biological diversity and specific adaptations in the industrially and medically important fungal genus Aspergillus.</title>
        <authorList>
            <person name="de Vries R.P."/>
            <person name="Riley R."/>
            <person name="Wiebenga A."/>
            <person name="Aguilar-Osorio G."/>
            <person name="Amillis S."/>
            <person name="Uchima C.A."/>
            <person name="Anderluh G."/>
            <person name="Asadollahi M."/>
            <person name="Askin M."/>
            <person name="Barry K."/>
            <person name="Battaglia E."/>
            <person name="Bayram O."/>
            <person name="Benocci T."/>
            <person name="Braus-Stromeyer S.A."/>
            <person name="Caldana C."/>
            <person name="Canovas D."/>
            <person name="Cerqueira G.C."/>
            <person name="Chen F."/>
            <person name="Chen W."/>
            <person name="Choi C."/>
            <person name="Clum A."/>
            <person name="Dos Santos R.A."/>
            <person name="Damasio A.R."/>
            <person name="Diallinas G."/>
            <person name="Emri T."/>
            <person name="Fekete E."/>
            <person name="Flipphi M."/>
            <person name="Freyberg S."/>
            <person name="Gallo A."/>
            <person name="Gournas C."/>
            <person name="Habgood R."/>
            <person name="Hainaut M."/>
            <person name="Harispe M.L."/>
            <person name="Henrissat B."/>
            <person name="Hilden K.S."/>
            <person name="Hope R."/>
            <person name="Hossain A."/>
            <person name="Karabika E."/>
            <person name="Karaffa L."/>
            <person name="Karanyi Z."/>
            <person name="Krasevec N."/>
            <person name="Kuo A."/>
            <person name="Kusch H."/>
            <person name="LaButti K."/>
            <person name="Lagendijk E.L."/>
            <person name="Lapidus A."/>
            <person name="Levasseur A."/>
            <person name="Lindquist E."/>
            <person name="Lipzen A."/>
            <person name="Logrieco A.F."/>
            <person name="MacCabe A."/>
            <person name="Maekelae M.R."/>
            <person name="Malavazi I."/>
            <person name="Melin P."/>
            <person name="Meyer V."/>
            <person name="Mielnichuk N."/>
            <person name="Miskei M."/>
            <person name="Molnar A.P."/>
            <person name="Mule G."/>
            <person name="Ngan C.Y."/>
            <person name="Orejas M."/>
            <person name="Orosz E."/>
            <person name="Ouedraogo J.P."/>
            <person name="Overkamp K.M."/>
            <person name="Park H.-S."/>
            <person name="Perrone G."/>
            <person name="Piumi F."/>
            <person name="Punt P.J."/>
            <person name="Ram A.F."/>
            <person name="Ramon A."/>
            <person name="Rauscher S."/>
            <person name="Record E."/>
            <person name="Riano-Pachon D.M."/>
            <person name="Robert V."/>
            <person name="Roehrig J."/>
            <person name="Ruller R."/>
            <person name="Salamov A."/>
            <person name="Salih N.S."/>
            <person name="Samson R.A."/>
            <person name="Sandor E."/>
            <person name="Sanguinetti M."/>
            <person name="Schuetze T."/>
            <person name="Sepcic K."/>
            <person name="Shelest E."/>
            <person name="Sherlock G."/>
            <person name="Sophianopoulou V."/>
            <person name="Squina F.M."/>
            <person name="Sun H."/>
            <person name="Susca A."/>
            <person name="Todd R.B."/>
            <person name="Tsang A."/>
            <person name="Unkles S.E."/>
            <person name="van de Wiele N."/>
            <person name="van Rossen-Uffink D."/>
            <person name="Oliveira J.V."/>
            <person name="Vesth T.C."/>
            <person name="Visser J."/>
            <person name="Yu J.-H."/>
            <person name="Zhou M."/>
            <person name="Andersen M.R."/>
            <person name="Archer D.B."/>
            <person name="Baker S.E."/>
            <person name="Benoit I."/>
            <person name="Brakhage A.A."/>
            <person name="Braus G.H."/>
            <person name="Fischer R."/>
            <person name="Frisvad J.C."/>
            <person name="Goldman G.H."/>
            <person name="Houbraken J."/>
            <person name="Oakley B."/>
            <person name="Pocsi I."/>
            <person name="Scazzocchio C."/>
            <person name="Seiboth B."/>
            <person name="vanKuyk P.A."/>
            <person name="Wortman J."/>
            <person name="Dyer P.S."/>
            <person name="Grigoriev I.V."/>
        </authorList>
    </citation>
    <scope>NUCLEOTIDE SEQUENCE [LARGE SCALE GENOMIC DNA]</scope>
    <source>
        <strain evidence="8">CBS 583.65</strain>
    </source>
</reference>
<dbReference type="InterPro" id="IPR021858">
    <property type="entry name" value="Fun_TF"/>
</dbReference>
<dbReference type="SMART" id="SM00066">
    <property type="entry name" value="GAL4"/>
    <property type="match status" value="1"/>
</dbReference>
<dbReference type="GO" id="GO:0000981">
    <property type="term" value="F:DNA-binding transcription factor activity, RNA polymerase II-specific"/>
    <property type="evidence" value="ECO:0007669"/>
    <property type="project" value="InterPro"/>
</dbReference>
<evidence type="ECO:0000256" key="3">
    <source>
        <dbReference type="ARBA" id="ARBA00023163"/>
    </source>
</evidence>
<evidence type="ECO:0000313" key="8">
    <source>
        <dbReference type="Proteomes" id="UP000184073"/>
    </source>
</evidence>
<dbReference type="SUPFAM" id="SSF57701">
    <property type="entry name" value="Zn2/Cys6 DNA-binding domain"/>
    <property type="match status" value="1"/>
</dbReference>
<dbReference type="VEuPathDB" id="FungiDB:ASPVEDRAFT_170820"/>
<feature type="region of interest" description="Disordered" evidence="5">
    <location>
        <begin position="189"/>
        <end position="216"/>
    </location>
</feature>
<dbReference type="PROSITE" id="PS50048">
    <property type="entry name" value="ZN2_CY6_FUNGAL_2"/>
    <property type="match status" value="1"/>
</dbReference>
<dbReference type="AlphaFoldDB" id="A0A1L9PPN8"/>
<dbReference type="EMBL" id="KV878130">
    <property type="protein sequence ID" value="OJJ03463.1"/>
    <property type="molecule type" value="Genomic_DNA"/>
</dbReference>
<dbReference type="CDD" id="cd00067">
    <property type="entry name" value="GAL4"/>
    <property type="match status" value="1"/>
</dbReference>
<sequence>MTRAGSSCLNCRARKVRCDRISPRCSQCRQRSLDCVVPEAPPRLLWLPSRTVEDFDLELDQSEVDMHVRRQPLFKKGQQAQNAADLLSLISSASVNAVLEQLDYQADELQNGTTSNGPFHAFRSEPAADPCPSSIPPAELPDLELWRMLSNNLGDALDADDFITDHWLPNLCIPEGIPDDIPEDIPDEIAQEPDTPQEARSYTDNELTITPPVSPPADLEGFTMSTAKLLLDHYQNITTTIYTPASADVKTPWEILYIPNVLSTLGEVALTGNSSDAKVSLLFAVLAISAFSLDILSSPEAVSEDWRALGNMYRQKATRRLQMTLRNLSTGLPKKEKYKNILMPLLSMVTICTVSGDMDNAAHYLGDIEQIIKLYGLPKLQKSRKVKMLHSIYVYLRVLTESTYISQIQSTSGIDRESSRVETDTGSPTGPDSSKLSTWDILLGEMVCTFDTLNLDFMQCLAPPKSTFEQIYSIPDSLFKLILETTQLASTVEEEKLRHRHKHADHDSLAERVKEHENRVCEWENYYNETTYPGDPIGTPPLKERFPFHLTQAIYAALVIYFYRSVRDVNVIALQPYVQQTIYHLREYDKHKERHKDRSSDICWPAFIAGCEATTSQARQDIAEWLEKSTRSNGILMFRVALKAIRRVWAARAVPGKQNLSWSSVLGESDMRVLVLS</sequence>
<accession>A0A1L9PPN8</accession>
<dbReference type="InterPro" id="IPR050675">
    <property type="entry name" value="OAF3"/>
</dbReference>
<keyword evidence="8" id="KW-1185">Reference proteome</keyword>
<evidence type="ECO:0000256" key="4">
    <source>
        <dbReference type="ARBA" id="ARBA00023242"/>
    </source>
</evidence>
<dbReference type="GO" id="GO:0003677">
    <property type="term" value="F:DNA binding"/>
    <property type="evidence" value="ECO:0007669"/>
    <property type="project" value="UniProtKB-KW"/>
</dbReference>
<dbReference type="RefSeq" id="XP_040669225.1">
    <property type="nucleotide sequence ID" value="XM_040808700.1"/>
</dbReference>
<protein>
    <recommendedName>
        <fullName evidence="6">Zn(2)-C6 fungal-type domain-containing protein</fullName>
    </recommendedName>
</protein>
<organism evidence="7 8">
    <name type="scientific">Aspergillus versicolor CBS 583.65</name>
    <dbReference type="NCBI Taxonomy" id="1036611"/>
    <lineage>
        <taxon>Eukaryota</taxon>
        <taxon>Fungi</taxon>
        <taxon>Dikarya</taxon>
        <taxon>Ascomycota</taxon>
        <taxon>Pezizomycotina</taxon>
        <taxon>Eurotiomycetes</taxon>
        <taxon>Eurotiomycetidae</taxon>
        <taxon>Eurotiales</taxon>
        <taxon>Aspergillaceae</taxon>
        <taxon>Aspergillus</taxon>
        <taxon>Aspergillus subgen. Nidulantes</taxon>
    </lineage>
</organism>
<keyword evidence="2" id="KW-0238">DNA-binding</keyword>
<dbReference type="InterPro" id="IPR001138">
    <property type="entry name" value="Zn2Cys6_DnaBD"/>
</dbReference>
<dbReference type="GeneID" id="63724211"/>
<keyword evidence="4" id="KW-0539">Nucleus</keyword>
<keyword evidence="3" id="KW-0804">Transcription</keyword>
<dbReference type="Proteomes" id="UP000184073">
    <property type="component" value="Unassembled WGS sequence"/>
</dbReference>
<gene>
    <name evidence="7" type="ORF">ASPVEDRAFT_170820</name>
</gene>
<dbReference type="PANTHER" id="PTHR31069:SF32">
    <property type="entry name" value="ARGININE METABOLISM REGULATION PROTEIN II"/>
    <property type="match status" value="1"/>
</dbReference>
<name>A0A1L9PPN8_ASPVE</name>
<proteinExistence type="predicted"/>
<dbReference type="Gene3D" id="4.10.240.10">
    <property type="entry name" value="Zn(2)-C6 fungal-type DNA-binding domain"/>
    <property type="match status" value="1"/>
</dbReference>
<keyword evidence="1" id="KW-0805">Transcription regulation</keyword>
<dbReference type="Pfam" id="PF11951">
    <property type="entry name" value="Fungal_trans_2"/>
    <property type="match status" value="1"/>
</dbReference>
<dbReference type="OrthoDB" id="3477330at2759"/>
<dbReference type="PROSITE" id="PS00463">
    <property type="entry name" value="ZN2_CY6_FUNGAL_1"/>
    <property type="match status" value="1"/>
</dbReference>
<evidence type="ECO:0000259" key="6">
    <source>
        <dbReference type="PROSITE" id="PS50048"/>
    </source>
</evidence>
<evidence type="ECO:0000256" key="2">
    <source>
        <dbReference type="ARBA" id="ARBA00023125"/>
    </source>
</evidence>
<dbReference type="InterPro" id="IPR036864">
    <property type="entry name" value="Zn2-C6_fun-type_DNA-bd_sf"/>
</dbReference>
<evidence type="ECO:0000313" key="7">
    <source>
        <dbReference type="EMBL" id="OJJ03463.1"/>
    </source>
</evidence>
<feature type="compositionally biased region" description="Polar residues" evidence="5">
    <location>
        <begin position="198"/>
        <end position="208"/>
    </location>
</feature>
<dbReference type="GO" id="GO:0008270">
    <property type="term" value="F:zinc ion binding"/>
    <property type="evidence" value="ECO:0007669"/>
    <property type="project" value="InterPro"/>
</dbReference>
<dbReference type="STRING" id="1036611.A0A1L9PPN8"/>